<evidence type="ECO:0000259" key="3">
    <source>
        <dbReference type="Pfam" id="PF12000"/>
    </source>
</evidence>
<evidence type="ECO:0000259" key="2">
    <source>
        <dbReference type="Pfam" id="PF00534"/>
    </source>
</evidence>
<dbReference type="STRING" id="83219.PM02_18165"/>
<dbReference type="AlphaFoldDB" id="A0A061SQW6"/>
<gene>
    <name evidence="4" type="ORF">PM02_18165</name>
</gene>
<dbReference type="Gene3D" id="3.40.50.2000">
    <property type="entry name" value="Glycogen Phosphorylase B"/>
    <property type="match status" value="2"/>
</dbReference>
<reference evidence="4 5" key="1">
    <citation type="journal article" date="2014" name="Genome Announc.">
        <title>Draft Genome Sequences of Two Isolates of the Roseobacter Group, Sulfitobacter sp. Strains 3SOLIMAR09 and 1FIGIMAR09, from Harbors of Mallorca Island (Mediterranean Sea).</title>
        <authorList>
            <person name="Mas-Llado M."/>
            <person name="Pina-Villalonga J.M."/>
            <person name="Brunet-Galmes I."/>
            <person name="Nogales B."/>
            <person name="Bosch R."/>
        </authorList>
    </citation>
    <scope>NUCLEOTIDE SEQUENCE [LARGE SCALE GENOMIC DNA]</scope>
    <source>
        <strain evidence="4 5">1FIGIMAR09</strain>
    </source>
</reference>
<organism evidence="4 5">
    <name type="scientific">Sulfitobacter mediterraneus</name>
    <dbReference type="NCBI Taxonomy" id="83219"/>
    <lineage>
        <taxon>Bacteria</taxon>
        <taxon>Pseudomonadati</taxon>
        <taxon>Pseudomonadota</taxon>
        <taxon>Alphaproteobacteria</taxon>
        <taxon>Rhodobacterales</taxon>
        <taxon>Roseobacteraceae</taxon>
        <taxon>Sulfitobacter</taxon>
    </lineage>
</organism>
<dbReference type="InterPro" id="IPR001296">
    <property type="entry name" value="Glyco_trans_1"/>
</dbReference>
<evidence type="ECO:0000256" key="1">
    <source>
        <dbReference type="ARBA" id="ARBA00022679"/>
    </source>
</evidence>
<dbReference type="GO" id="GO:0016757">
    <property type="term" value="F:glycosyltransferase activity"/>
    <property type="evidence" value="ECO:0007669"/>
    <property type="project" value="InterPro"/>
</dbReference>
<feature type="domain" description="Glycosyl transferase family 4" evidence="3">
    <location>
        <begin position="25"/>
        <end position="195"/>
    </location>
</feature>
<dbReference type="eggNOG" id="COG0438">
    <property type="taxonomic scope" value="Bacteria"/>
</dbReference>
<dbReference type="GO" id="GO:0009103">
    <property type="term" value="P:lipopolysaccharide biosynthetic process"/>
    <property type="evidence" value="ECO:0007669"/>
    <property type="project" value="TreeGrafter"/>
</dbReference>
<sequence>MNVLLIHQNFPGQFKHLGPVLARMGHRVVALTPKVKTRRSWNGITLLPYATTRTSSKDIHPWLADFETKLLRGEACYEAAMALRDKGGFTPDVILAHHGWGEPMFLRDVWPQARIGLYCEYYYRADPPYGHFDPEFPPRAPLKEPLRLRMKNLNNLVHSDIADAALSPTKFQADTFPPEWRDKISVIHDGVNTDEMVPNPDAKLDLPDGTTVSRDDEVITFVNRNLEPYRGYHTFMRALPELLKTRPAAQVVIVGADGVSYGAKPPAGRTWKQIYIDEVRAQISDADWARVHFLGHIPYDQFTSLLQVSRLHIYLTYPFVLSWSLLETMSVQGAIIASDTGPVRELIEDDVTGRLIDFFDPKALVAAADTLLNDEAARDRLGKAAREHIRRYYDLRSVCLPQLLTWVTDLAQMPPRAEAEQPPTE</sequence>
<evidence type="ECO:0000313" key="5">
    <source>
        <dbReference type="Proteomes" id="UP000027337"/>
    </source>
</evidence>
<comment type="caution">
    <text evidence="4">The sequence shown here is derived from an EMBL/GenBank/DDBJ whole genome shotgun (WGS) entry which is preliminary data.</text>
</comment>
<dbReference type="Pfam" id="PF00534">
    <property type="entry name" value="Glycos_transf_1"/>
    <property type="match status" value="1"/>
</dbReference>
<dbReference type="Pfam" id="PF12000">
    <property type="entry name" value="Glyco_trans_4_3"/>
    <property type="match status" value="1"/>
</dbReference>
<dbReference type="PANTHER" id="PTHR46401">
    <property type="entry name" value="GLYCOSYLTRANSFERASE WBBK-RELATED"/>
    <property type="match status" value="1"/>
</dbReference>
<dbReference type="EMBL" id="JEMU01000022">
    <property type="protein sequence ID" value="KAJ01635.1"/>
    <property type="molecule type" value="Genomic_DNA"/>
</dbReference>
<proteinExistence type="predicted"/>
<dbReference type="SUPFAM" id="SSF53756">
    <property type="entry name" value="UDP-Glycosyltransferase/glycogen phosphorylase"/>
    <property type="match status" value="1"/>
</dbReference>
<protein>
    <submittedName>
        <fullName evidence="4">Glycosyl transferase</fullName>
    </submittedName>
</protein>
<keyword evidence="1 4" id="KW-0808">Transferase</keyword>
<dbReference type="PANTHER" id="PTHR46401:SF2">
    <property type="entry name" value="GLYCOSYLTRANSFERASE WBBK-RELATED"/>
    <property type="match status" value="1"/>
</dbReference>
<accession>A0A061SQW6</accession>
<dbReference type="Proteomes" id="UP000027337">
    <property type="component" value="Unassembled WGS sequence"/>
</dbReference>
<keyword evidence="5" id="KW-1185">Reference proteome</keyword>
<evidence type="ECO:0000313" key="4">
    <source>
        <dbReference type="EMBL" id="KAJ01635.1"/>
    </source>
</evidence>
<dbReference type="RefSeq" id="WP_037911205.1">
    <property type="nucleotide sequence ID" value="NZ_JEMU01000022.1"/>
</dbReference>
<name>A0A061SQW6_9RHOB</name>
<feature type="domain" description="Glycosyl transferase family 1" evidence="2">
    <location>
        <begin position="215"/>
        <end position="387"/>
    </location>
</feature>
<dbReference type="InterPro" id="IPR022623">
    <property type="entry name" value="Glyco_trans_4"/>
</dbReference>